<proteinExistence type="predicted"/>
<feature type="zinc finger region" description="C3H1-type" evidence="9">
    <location>
        <begin position="1"/>
        <end position="25"/>
    </location>
</feature>
<evidence type="ECO:0000256" key="7">
    <source>
        <dbReference type="ARBA" id="ARBA00039886"/>
    </source>
</evidence>
<evidence type="ECO:0000256" key="4">
    <source>
        <dbReference type="ARBA" id="ARBA00022833"/>
    </source>
</evidence>
<keyword evidence="4 9" id="KW-0862">Zinc</keyword>
<dbReference type="AlphaFoldDB" id="A0A5E4QDR0"/>
<dbReference type="SUPFAM" id="SSF90229">
    <property type="entry name" value="CCCH zinc finger"/>
    <property type="match status" value="2"/>
</dbReference>
<dbReference type="InterPro" id="IPR036855">
    <property type="entry name" value="Znf_CCCH_sf"/>
</dbReference>
<dbReference type="Proteomes" id="UP000324832">
    <property type="component" value="Unassembled WGS sequence"/>
</dbReference>
<evidence type="ECO:0000256" key="8">
    <source>
        <dbReference type="ARBA" id="ARBA00042384"/>
    </source>
</evidence>
<keyword evidence="2 9" id="KW-0479">Metal-binding</keyword>
<dbReference type="PANTHER" id="PTHR46527">
    <property type="entry name" value="NUCLEOPORIN-LIKE PROTEIN 2"/>
    <property type="match status" value="1"/>
</dbReference>
<dbReference type="InterPro" id="IPR051767">
    <property type="entry name" value="Nucleoporin_NUP42"/>
</dbReference>
<keyword evidence="5" id="KW-0539">Nucleus</keyword>
<dbReference type="PANTHER" id="PTHR46527:SF1">
    <property type="entry name" value="NUCLEOPORIN NUP42"/>
    <property type="match status" value="1"/>
</dbReference>
<feature type="domain" description="C3H1-type" evidence="10">
    <location>
        <begin position="29"/>
        <end position="56"/>
    </location>
</feature>
<evidence type="ECO:0000256" key="3">
    <source>
        <dbReference type="ARBA" id="ARBA00022771"/>
    </source>
</evidence>
<name>A0A5E4QDR0_9NEOP</name>
<dbReference type="GO" id="GO:0031965">
    <property type="term" value="C:nuclear membrane"/>
    <property type="evidence" value="ECO:0007669"/>
    <property type="project" value="UniProtKB-SubCell"/>
</dbReference>
<dbReference type="Pfam" id="PF18044">
    <property type="entry name" value="zf-CCCH_4"/>
    <property type="match status" value="2"/>
</dbReference>
<feature type="domain" description="C3H1-type" evidence="10">
    <location>
        <begin position="1"/>
        <end position="25"/>
    </location>
</feature>
<accession>A0A5E4QDR0</accession>
<gene>
    <name evidence="11" type="ORF">LSINAPIS_LOCUS7489</name>
</gene>
<sequence length="371" mass="41867">MVACRFFQQGNCRFGQNCRYEHSYSSKYTYHVVACRFFQQGNCRFGQNCNYEHSNNPKYTYHAPAKNTVNDEQLINIVQSDVEAALNGGQWILSCYAPLKDKSCFPGIQDISQEEARLMMYEAKNNNKWSEAANYMNNIFKDARYKYEQLYKPNAQIIQVLKKMYHGETVTSPFSSGTHEFGNNTSYMFQSISNNNIVQNTGFGHNNSVLGGADQQSSSGSTNAKSLFGQACQKEFGPSQPSNIFHTANQQNTSAKSVFAQASQNVFGPTQQSPTNIFAINNQQTAQSNSSNVFNQNNPFKQSDPFRNSDPFNQAKTDVFGVTNTMQNTENNNNIYSKIEELSESDLEAFQSEEFQLGFVPELPPPHRLCI</sequence>
<reference evidence="11 12" key="1">
    <citation type="submission" date="2017-07" db="EMBL/GenBank/DDBJ databases">
        <authorList>
            <person name="Talla V."/>
            <person name="Backstrom N."/>
        </authorList>
    </citation>
    <scope>NUCLEOTIDE SEQUENCE [LARGE SCALE GENOMIC DNA]</scope>
</reference>
<evidence type="ECO:0000259" key="10">
    <source>
        <dbReference type="PROSITE" id="PS50103"/>
    </source>
</evidence>
<dbReference type="EMBL" id="FZQP02002460">
    <property type="protein sequence ID" value="VVC95863.1"/>
    <property type="molecule type" value="Genomic_DNA"/>
</dbReference>
<evidence type="ECO:0000256" key="2">
    <source>
        <dbReference type="ARBA" id="ARBA00022723"/>
    </source>
</evidence>
<dbReference type="Gene3D" id="2.30.30.1190">
    <property type="match status" value="1"/>
</dbReference>
<keyword evidence="12" id="KW-1185">Reference proteome</keyword>
<evidence type="ECO:0000256" key="9">
    <source>
        <dbReference type="PROSITE-ProRule" id="PRU00723"/>
    </source>
</evidence>
<evidence type="ECO:0000256" key="6">
    <source>
        <dbReference type="ARBA" id="ARBA00037262"/>
    </source>
</evidence>
<keyword evidence="3 9" id="KW-0863">Zinc-finger</keyword>
<dbReference type="InterPro" id="IPR041367">
    <property type="entry name" value="Znf-CCCH_4"/>
</dbReference>
<protein>
    <recommendedName>
        <fullName evidence="7">Nucleoporin NUP42</fullName>
    </recommendedName>
    <alternativeName>
        <fullName evidence="8">Nucleoporin-like protein 2</fullName>
    </alternativeName>
</protein>
<dbReference type="PROSITE" id="PS50103">
    <property type="entry name" value="ZF_C3H1"/>
    <property type="match status" value="2"/>
</dbReference>
<dbReference type="GO" id="GO:0008270">
    <property type="term" value="F:zinc ion binding"/>
    <property type="evidence" value="ECO:0007669"/>
    <property type="project" value="UniProtKB-KW"/>
</dbReference>
<organism evidence="11 12">
    <name type="scientific">Leptidea sinapis</name>
    <dbReference type="NCBI Taxonomy" id="189913"/>
    <lineage>
        <taxon>Eukaryota</taxon>
        <taxon>Metazoa</taxon>
        <taxon>Ecdysozoa</taxon>
        <taxon>Arthropoda</taxon>
        <taxon>Hexapoda</taxon>
        <taxon>Insecta</taxon>
        <taxon>Pterygota</taxon>
        <taxon>Neoptera</taxon>
        <taxon>Endopterygota</taxon>
        <taxon>Lepidoptera</taxon>
        <taxon>Glossata</taxon>
        <taxon>Ditrysia</taxon>
        <taxon>Papilionoidea</taxon>
        <taxon>Pieridae</taxon>
        <taxon>Dismorphiinae</taxon>
        <taxon>Leptidea</taxon>
    </lineage>
</organism>
<evidence type="ECO:0000256" key="5">
    <source>
        <dbReference type="ARBA" id="ARBA00023242"/>
    </source>
</evidence>
<dbReference type="SMART" id="SM00356">
    <property type="entry name" value="ZnF_C3H1"/>
    <property type="match status" value="2"/>
</dbReference>
<comment type="function">
    <text evidence="6">Required for the export of mRNAs containing poly(A) tails from the nucleus into the cytoplasm.</text>
</comment>
<evidence type="ECO:0000313" key="12">
    <source>
        <dbReference type="Proteomes" id="UP000324832"/>
    </source>
</evidence>
<dbReference type="InterPro" id="IPR000571">
    <property type="entry name" value="Znf_CCCH"/>
</dbReference>
<feature type="zinc finger region" description="C3H1-type" evidence="9">
    <location>
        <begin position="29"/>
        <end position="56"/>
    </location>
</feature>
<comment type="subcellular location">
    <subcellularLocation>
        <location evidence="1">Nucleus membrane</location>
        <topology evidence="1">Peripheral membrane protein</topology>
        <orientation evidence="1">Cytoplasmic side</orientation>
    </subcellularLocation>
</comment>
<evidence type="ECO:0000256" key="1">
    <source>
        <dbReference type="ARBA" id="ARBA00004335"/>
    </source>
</evidence>
<dbReference type="Gene3D" id="4.10.1000.10">
    <property type="entry name" value="Zinc finger, CCCH-type"/>
    <property type="match status" value="1"/>
</dbReference>
<evidence type="ECO:0000313" key="11">
    <source>
        <dbReference type="EMBL" id="VVC95863.1"/>
    </source>
</evidence>